<reference evidence="1 2" key="1">
    <citation type="submission" date="2020-01" db="EMBL/GenBank/DDBJ databases">
        <title>Genomes assembled from Gulf of Kutch pelagic sediment metagenomes.</title>
        <authorList>
            <person name="Chandrashekar M."/>
            <person name="Mahajan M.S."/>
            <person name="Dave K.J."/>
            <person name="Vatsa P."/>
            <person name="Nathani N.M."/>
        </authorList>
    </citation>
    <scope>NUCLEOTIDE SEQUENCE [LARGE SCALE GENOMIC DNA]</scope>
    <source>
        <strain evidence="1">KS3-K002</strain>
    </source>
</reference>
<evidence type="ECO:0000313" key="1">
    <source>
        <dbReference type="EMBL" id="NIR75914.1"/>
    </source>
</evidence>
<name>A0AAE5CDJ8_9BACT</name>
<gene>
    <name evidence="1" type="ORF">GWO12_12505</name>
</gene>
<organism evidence="1 2">
    <name type="scientific">Candidatus Kutchimonas denitrificans</name>
    <dbReference type="NCBI Taxonomy" id="3056748"/>
    <lineage>
        <taxon>Bacteria</taxon>
        <taxon>Pseudomonadati</taxon>
        <taxon>Gemmatimonadota</taxon>
        <taxon>Gemmatimonadia</taxon>
        <taxon>Candidatus Palauibacterales</taxon>
        <taxon>Candidatus Palauibacteraceae</taxon>
        <taxon>Candidatus Kutchimonas</taxon>
    </lineage>
</organism>
<sequence length="186" mass="19256">MNAHRIAVLLVPILLAAPVDLLGQEPAIVEGSHVRVTAPSISDHAFEGTVVALKPDTVTVEADVWQRGGWESGRWEVPLSAMTRLELSRKRGTKAGTGALLGGVIGAVPGLIGAMAVLADNDEGFVQFGPEVLLTPVLTGAIGAGIGAIIGAMAPNNQWVSVPLYDFQASLGTFGDGVTFSISVRH</sequence>
<protein>
    <submittedName>
        <fullName evidence="1">Uncharacterized protein</fullName>
    </submittedName>
</protein>
<proteinExistence type="predicted"/>
<accession>A0AAE5CDJ8</accession>
<comment type="caution">
    <text evidence="1">The sequence shown here is derived from an EMBL/GenBank/DDBJ whole genome shotgun (WGS) entry which is preliminary data.</text>
</comment>
<dbReference type="EMBL" id="JAACAK010000099">
    <property type="protein sequence ID" value="NIR75914.1"/>
    <property type="molecule type" value="Genomic_DNA"/>
</dbReference>
<dbReference type="Proteomes" id="UP000702544">
    <property type="component" value="Unassembled WGS sequence"/>
</dbReference>
<dbReference type="AlphaFoldDB" id="A0AAE5CDJ8"/>
<evidence type="ECO:0000313" key="2">
    <source>
        <dbReference type="Proteomes" id="UP000702544"/>
    </source>
</evidence>